<dbReference type="InterPro" id="IPR046985">
    <property type="entry name" value="IP5"/>
</dbReference>
<sequence length="446" mass="47643">MVHVSRSSKVDPNVPIGLVHTDHAGRGESFAVSLTPPPRLLRLGSGSGGATPRQGLAAAASELVGESSGGAPAVAAAAAGSTAAARVFVGTWNLHGKDPPRDLRPWLQAGTDTGAPQYDMYAIGTQEACRSIEMSLLLPSKAKWEAKLREALGGEYVCVASHTLAAIHLALFVRRGLLPSISHVRTAHVATGIGNALGNKGGVGVSLSLGQTTILFVNSHLAAHTSAVAQRNADYRRIDTQLGLRPPPWRGDPQGGEGPSCSAAFDVCVWLGDLNYRVCGNRKIIDSLLQPPSEMDCRSSHWEGAGAHWDSMRAVLLANDQLTQERAAGRAFHGFQEAPIAFRPTYKYDVESDRYDTSEKCRVPAYTDRVLWREMQPGSVRVERYDSCAEMRTSDHRAVLADLTVTYAMGDSRLSGNKGPKRRALASSAGGGYSVSERESAFCALM</sequence>
<dbReference type="SMART" id="SM00128">
    <property type="entry name" value="IPPc"/>
    <property type="match status" value="1"/>
</dbReference>
<reference evidence="3" key="1">
    <citation type="submission" date="2021-01" db="EMBL/GenBank/DDBJ databases">
        <authorList>
            <person name="Corre E."/>
            <person name="Pelletier E."/>
            <person name="Niang G."/>
            <person name="Scheremetjew M."/>
            <person name="Finn R."/>
            <person name="Kale V."/>
            <person name="Holt S."/>
            <person name="Cochrane G."/>
            <person name="Meng A."/>
            <person name="Brown T."/>
            <person name="Cohen L."/>
        </authorList>
    </citation>
    <scope>NUCLEOTIDE SEQUENCE</scope>
    <source>
        <strain evidence="3">379</strain>
    </source>
</reference>
<evidence type="ECO:0000313" key="3">
    <source>
        <dbReference type="EMBL" id="CAE0520397.1"/>
    </source>
</evidence>
<dbReference type="SUPFAM" id="SSF56219">
    <property type="entry name" value="DNase I-like"/>
    <property type="match status" value="1"/>
</dbReference>
<dbReference type="Pfam" id="PF22669">
    <property type="entry name" value="Exo_endo_phos2"/>
    <property type="match status" value="1"/>
</dbReference>
<dbReference type="Gene3D" id="3.60.10.10">
    <property type="entry name" value="Endonuclease/exonuclease/phosphatase"/>
    <property type="match status" value="1"/>
</dbReference>
<evidence type="ECO:0000256" key="1">
    <source>
        <dbReference type="SAM" id="MobiDB-lite"/>
    </source>
</evidence>
<name>A0A7S3VWC2_EMIHU</name>
<feature type="domain" description="Inositol polyphosphate-related phosphatase" evidence="2">
    <location>
        <begin position="83"/>
        <end position="411"/>
    </location>
</feature>
<dbReference type="EMBL" id="HBIR01000355">
    <property type="protein sequence ID" value="CAE0520397.1"/>
    <property type="molecule type" value="Transcribed_RNA"/>
</dbReference>
<gene>
    <name evidence="3" type="ORF">EHUX00137_LOCUS269</name>
</gene>
<dbReference type="InterPro" id="IPR000300">
    <property type="entry name" value="IPPc"/>
</dbReference>
<dbReference type="GO" id="GO:0004439">
    <property type="term" value="F:phosphatidylinositol-4,5-bisphosphate 5-phosphatase activity"/>
    <property type="evidence" value="ECO:0007669"/>
    <property type="project" value="TreeGrafter"/>
</dbReference>
<dbReference type="AlphaFoldDB" id="A0A7S3VWC2"/>
<protein>
    <recommendedName>
        <fullName evidence="2">Inositol polyphosphate-related phosphatase domain-containing protein</fullName>
    </recommendedName>
</protein>
<evidence type="ECO:0000259" key="2">
    <source>
        <dbReference type="SMART" id="SM00128"/>
    </source>
</evidence>
<dbReference type="GO" id="GO:0046856">
    <property type="term" value="P:phosphatidylinositol dephosphorylation"/>
    <property type="evidence" value="ECO:0007669"/>
    <property type="project" value="InterPro"/>
</dbReference>
<dbReference type="PANTHER" id="PTHR11200">
    <property type="entry name" value="INOSITOL 5-PHOSPHATASE"/>
    <property type="match status" value="1"/>
</dbReference>
<dbReference type="InterPro" id="IPR036691">
    <property type="entry name" value="Endo/exonu/phosph_ase_sf"/>
</dbReference>
<feature type="region of interest" description="Disordered" evidence="1">
    <location>
        <begin position="412"/>
        <end position="432"/>
    </location>
</feature>
<accession>A0A7S3VWC2</accession>
<organism evidence="3">
    <name type="scientific">Emiliania huxleyi</name>
    <name type="common">Coccolithophore</name>
    <name type="synonym">Pontosphaera huxleyi</name>
    <dbReference type="NCBI Taxonomy" id="2903"/>
    <lineage>
        <taxon>Eukaryota</taxon>
        <taxon>Haptista</taxon>
        <taxon>Haptophyta</taxon>
        <taxon>Prymnesiophyceae</taxon>
        <taxon>Isochrysidales</taxon>
        <taxon>Noelaerhabdaceae</taxon>
        <taxon>Emiliania</taxon>
    </lineage>
</organism>
<proteinExistence type="predicted"/>